<dbReference type="GO" id="GO:0006355">
    <property type="term" value="P:regulation of DNA-templated transcription"/>
    <property type="evidence" value="ECO:0007669"/>
    <property type="project" value="InterPro"/>
</dbReference>
<dbReference type="Pfam" id="PF00320">
    <property type="entry name" value="GATA"/>
    <property type="match status" value="1"/>
</dbReference>
<comment type="caution">
    <text evidence="7">The sequence shown here is derived from an EMBL/GenBank/DDBJ whole genome shotgun (WGS) entry which is preliminary data.</text>
</comment>
<evidence type="ECO:0000256" key="3">
    <source>
        <dbReference type="ARBA" id="ARBA00022833"/>
    </source>
</evidence>
<dbReference type="Gene3D" id="3.30.50.10">
    <property type="entry name" value="Erythroid Transcription Factor GATA-1, subunit A"/>
    <property type="match status" value="1"/>
</dbReference>
<dbReference type="GO" id="GO:0008270">
    <property type="term" value="F:zinc ion binding"/>
    <property type="evidence" value="ECO:0007669"/>
    <property type="project" value="UniProtKB-KW"/>
</dbReference>
<dbReference type="InterPro" id="IPR013088">
    <property type="entry name" value="Znf_NHR/GATA"/>
</dbReference>
<proteinExistence type="predicted"/>
<feature type="compositionally biased region" description="Low complexity" evidence="5">
    <location>
        <begin position="193"/>
        <end position="204"/>
    </location>
</feature>
<dbReference type="GO" id="GO:0043565">
    <property type="term" value="F:sequence-specific DNA binding"/>
    <property type="evidence" value="ECO:0007669"/>
    <property type="project" value="InterPro"/>
</dbReference>
<dbReference type="CDD" id="cd00202">
    <property type="entry name" value="ZnF_GATA"/>
    <property type="match status" value="1"/>
</dbReference>
<dbReference type="PANTHER" id="PTHR47255">
    <property type="entry name" value="GATA TRANSCRIPTION FACTOR 22-RELATED"/>
    <property type="match status" value="1"/>
</dbReference>
<evidence type="ECO:0000259" key="6">
    <source>
        <dbReference type="PROSITE" id="PS50114"/>
    </source>
</evidence>
<evidence type="ECO:0000313" key="7">
    <source>
        <dbReference type="EMBL" id="KAJ3125532.1"/>
    </source>
</evidence>
<evidence type="ECO:0000256" key="1">
    <source>
        <dbReference type="ARBA" id="ARBA00022723"/>
    </source>
</evidence>
<dbReference type="Proteomes" id="UP001211907">
    <property type="component" value="Unassembled WGS sequence"/>
</dbReference>
<dbReference type="InterPro" id="IPR000679">
    <property type="entry name" value="Znf_GATA"/>
</dbReference>
<dbReference type="PROSITE" id="PS50114">
    <property type="entry name" value="GATA_ZN_FINGER_2"/>
    <property type="match status" value="1"/>
</dbReference>
<organism evidence="7 8">
    <name type="scientific">Physocladia obscura</name>
    <dbReference type="NCBI Taxonomy" id="109957"/>
    <lineage>
        <taxon>Eukaryota</taxon>
        <taxon>Fungi</taxon>
        <taxon>Fungi incertae sedis</taxon>
        <taxon>Chytridiomycota</taxon>
        <taxon>Chytridiomycota incertae sedis</taxon>
        <taxon>Chytridiomycetes</taxon>
        <taxon>Chytridiales</taxon>
        <taxon>Chytriomycetaceae</taxon>
        <taxon>Physocladia</taxon>
    </lineage>
</organism>
<feature type="compositionally biased region" description="Low complexity" evidence="5">
    <location>
        <begin position="129"/>
        <end position="141"/>
    </location>
</feature>
<feature type="region of interest" description="Disordered" evidence="5">
    <location>
        <begin position="175"/>
        <end position="213"/>
    </location>
</feature>
<gene>
    <name evidence="7" type="primary">WC1_1</name>
    <name evidence="7" type="ORF">HK100_010746</name>
</gene>
<evidence type="ECO:0000313" key="8">
    <source>
        <dbReference type="Proteomes" id="UP001211907"/>
    </source>
</evidence>
<feature type="compositionally biased region" description="Basic residues" evidence="5">
    <location>
        <begin position="111"/>
        <end position="127"/>
    </location>
</feature>
<dbReference type="EMBL" id="JADGJH010000604">
    <property type="protein sequence ID" value="KAJ3125532.1"/>
    <property type="molecule type" value="Genomic_DNA"/>
</dbReference>
<keyword evidence="7" id="KW-0675">Receptor</keyword>
<dbReference type="PANTHER" id="PTHR47255:SF4">
    <property type="entry name" value="GATA ZINC FINGER DOMAIN-CONTAINING PROTEIN 12"/>
    <property type="match status" value="1"/>
</dbReference>
<accession>A0AAD5XH13</accession>
<reference evidence="7" key="1">
    <citation type="submission" date="2020-05" db="EMBL/GenBank/DDBJ databases">
        <title>Phylogenomic resolution of chytrid fungi.</title>
        <authorList>
            <person name="Stajich J.E."/>
            <person name="Amses K."/>
            <person name="Simmons R."/>
            <person name="Seto K."/>
            <person name="Myers J."/>
            <person name="Bonds A."/>
            <person name="Quandt C.A."/>
            <person name="Barry K."/>
            <person name="Liu P."/>
            <person name="Grigoriev I."/>
            <person name="Longcore J.E."/>
            <person name="James T.Y."/>
        </authorList>
    </citation>
    <scope>NUCLEOTIDE SEQUENCE</scope>
    <source>
        <strain evidence="7">JEL0513</strain>
    </source>
</reference>
<sequence length="337" mass="36961">MRMRKAKSLRYASSTESITFSFVFTEPLSFKASQSSSTLFPQPITENKSLESRVQNGLASSTSQREQLQITTMPPTGFELRTKVIVRSSESGDATMSTQDTLAIGHIHSNDHKKHDRSLPHRKKHCRNLSTSSSSSSSIPLLASSSTVAMMDSRSYSIASSLSSEDSLLFCRRFSPSNESGNEGSDEQPPKFLSSKASSTATKTLSKKAKPKRTAISISVASTSPSSAAASFNFINATEELSVRERQKSQNYRSHQFENLLTNSKEESMKNGVCQFCKSNKTGQWRRGPGGMRTLCNACGINWCRKVRAYARSTGVSLDAAESAVGANETWFRRVVS</sequence>
<keyword evidence="1" id="KW-0479">Metal-binding</keyword>
<feature type="domain" description="GATA-type" evidence="6">
    <location>
        <begin position="274"/>
        <end position="301"/>
    </location>
</feature>
<dbReference type="InterPro" id="IPR052138">
    <property type="entry name" value="GATA_ZnFinger_Domain"/>
</dbReference>
<feature type="region of interest" description="Disordered" evidence="5">
    <location>
        <begin position="109"/>
        <end position="141"/>
    </location>
</feature>
<evidence type="ECO:0000256" key="5">
    <source>
        <dbReference type="SAM" id="MobiDB-lite"/>
    </source>
</evidence>
<name>A0AAD5XH13_9FUNG</name>
<keyword evidence="3" id="KW-0862">Zinc</keyword>
<dbReference type="SUPFAM" id="SSF57716">
    <property type="entry name" value="Glucocorticoid receptor-like (DNA-binding domain)"/>
    <property type="match status" value="1"/>
</dbReference>
<evidence type="ECO:0000256" key="4">
    <source>
        <dbReference type="PROSITE-ProRule" id="PRU00094"/>
    </source>
</evidence>
<keyword evidence="2 4" id="KW-0863">Zinc-finger</keyword>
<evidence type="ECO:0000256" key="2">
    <source>
        <dbReference type="ARBA" id="ARBA00022771"/>
    </source>
</evidence>
<dbReference type="SMART" id="SM00401">
    <property type="entry name" value="ZnF_GATA"/>
    <property type="match status" value="1"/>
</dbReference>
<dbReference type="AlphaFoldDB" id="A0AAD5XH13"/>
<keyword evidence="8" id="KW-1185">Reference proteome</keyword>
<protein>
    <submittedName>
        <fullName evidence="7">Blue light receptor</fullName>
    </submittedName>
</protein>